<name>A0A4R9LV37_9LEPT</name>
<protein>
    <recommendedName>
        <fullName evidence="3">Lipoprotein</fullName>
    </recommendedName>
</protein>
<dbReference type="AlphaFoldDB" id="A0A4R9LV37"/>
<dbReference type="OrthoDB" id="326599at2"/>
<dbReference type="Proteomes" id="UP000298058">
    <property type="component" value="Unassembled WGS sequence"/>
</dbReference>
<gene>
    <name evidence="1" type="ORF">EHS15_15665</name>
</gene>
<sequence>MPSLYTTTSYLNLLTTLILISLTTQCSTVRKIYRSNRTDVAFSDFSNGKYSKQQKIVLRKITTKPSTFLSATKDNFTENLRFSLLYQGFQVEIADEESFDKAKKTEPSVFQKDTPLESPKDIVKEIIAKTNANIFIDGYIYEKDLGNVLDQDFSTGIILRIYNNDASLIGETILSSFYSSADFEVNQMYANLLAEKLALAYSSAPKSTWKPFLSK</sequence>
<evidence type="ECO:0008006" key="3">
    <source>
        <dbReference type="Google" id="ProtNLM"/>
    </source>
</evidence>
<keyword evidence="2" id="KW-1185">Reference proteome</keyword>
<dbReference type="EMBL" id="RQHW01000049">
    <property type="protein sequence ID" value="TGN18028.1"/>
    <property type="molecule type" value="Genomic_DNA"/>
</dbReference>
<accession>A0A4R9LV37</accession>
<evidence type="ECO:0000313" key="1">
    <source>
        <dbReference type="EMBL" id="TGN18028.1"/>
    </source>
</evidence>
<evidence type="ECO:0000313" key="2">
    <source>
        <dbReference type="Proteomes" id="UP000298058"/>
    </source>
</evidence>
<comment type="caution">
    <text evidence="1">The sequence shown here is derived from an EMBL/GenBank/DDBJ whole genome shotgun (WGS) entry which is preliminary data.</text>
</comment>
<proteinExistence type="predicted"/>
<dbReference type="RefSeq" id="WP_135761538.1">
    <property type="nucleotide sequence ID" value="NZ_RQHW01000049.1"/>
</dbReference>
<organism evidence="1 2">
    <name type="scientific">Leptospira idonii</name>
    <dbReference type="NCBI Taxonomy" id="1193500"/>
    <lineage>
        <taxon>Bacteria</taxon>
        <taxon>Pseudomonadati</taxon>
        <taxon>Spirochaetota</taxon>
        <taxon>Spirochaetia</taxon>
        <taxon>Leptospirales</taxon>
        <taxon>Leptospiraceae</taxon>
        <taxon>Leptospira</taxon>
    </lineage>
</organism>
<reference evidence="1" key="1">
    <citation type="journal article" date="2019" name="PLoS Negl. Trop. Dis.">
        <title>Revisiting the worldwide diversity of Leptospira species in the environment.</title>
        <authorList>
            <person name="Vincent A.T."/>
            <person name="Schiettekatte O."/>
            <person name="Bourhy P."/>
            <person name="Veyrier F.J."/>
            <person name="Picardeau M."/>
        </authorList>
    </citation>
    <scope>NUCLEOTIDE SEQUENCE [LARGE SCALE GENOMIC DNA]</scope>
    <source>
        <strain evidence="1">201300427</strain>
    </source>
</reference>